<dbReference type="PATRIC" id="fig|523850.10.peg.1495"/>
<keyword evidence="2 9" id="KW-0547">Nucleotide-binding</keyword>
<evidence type="ECO:0000256" key="8">
    <source>
        <dbReference type="ARBA" id="ARBA00074706"/>
    </source>
</evidence>
<evidence type="ECO:0000313" key="11">
    <source>
        <dbReference type="Proteomes" id="UP000002727"/>
    </source>
</evidence>
<proteinExistence type="inferred from homology"/>
<dbReference type="InterPro" id="IPR019591">
    <property type="entry name" value="Mrp/NBP35_ATP-bd"/>
</dbReference>
<dbReference type="GO" id="GO:0140663">
    <property type="term" value="F:ATP-dependent FeS chaperone activity"/>
    <property type="evidence" value="ECO:0007669"/>
    <property type="project" value="InterPro"/>
</dbReference>
<dbReference type="Proteomes" id="UP000002727">
    <property type="component" value="Chromosome"/>
</dbReference>
<dbReference type="PANTHER" id="PTHR42961">
    <property type="entry name" value="IRON-SULFUR PROTEIN NUBPL"/>
    <property type="match status" value="1"/>
</dbReference>
<protein>
    <recommendedName>
        <fullName evidence="8 9">Iron-sulfur cluster carrier protein</fullName>
    </recommendedName>
</protein>
<gene>
    <name evidence="10" type="ordered locus">TON_1483</name>
</gene>
<sequence length="305" mass="33168">MTIKTPPTLNIAGLGADPLTQRISEKQKKWKYKIAVLSGKGGVGKSTVAVNLAAALAKKGYFVGILDADIHGPNVAKMLGVEKADVLAERMEDGRFEMIPPMNDFLGQTTPIKVMSMGFLVPEDQPIIWRGSLVTKAIKQLLGDVKWGELDFMIIDFPPGTGDQILTVTQTLQLDAAIIVTTPQEVALLDTGKAVNMMKKMEVPYIAVVENMSYLICPHCGNEIDLFGKGGGRKLAEKEGVDFLGEIPIDLKAREASDTGIPIVLYEDTMAAKAFTEIVDKLIAKLEEMKGEETKEEGSEESKDE</sequence>
<evidence type="ECO:0000256" key="7">
    <source>
        <dbReference type="ARBA" id="ARBA00058094"/>
    </source>
</evidence>
<dbReference type="GO" id="GO:0016226">
    <property type="term" value="P:iron-sulfur cluster assembly"/>
    <property type="evidence" value="ECO:0007669"/>
    <property type="project" value="InterPro"/>
</dbReference>
<dbReference type="GO" id="GO:0005524">
    <property type="term" value="F:ATP binding"/>
    <property type="evidence" value="ECO:0007669"/>
    <property type="project" value="UniProtKB-UniRule"/>
</dbReference>
<dbReference type="SUPFAM" id="SSF52540">
    <property type="entry name" value="P-loop containing nucleoside triphosphate hydrolases"/>
    <property type="match status" value="1"/>
</dbReference>
<dbReference type="EMBL" id="CP000855">
    <property type="protein sequence ID" value="ACJ16973.1"/>
    <property type="molecule type" value="Genomic_DNA"/>
</dbReference>
<keyword evidence="4 9" id="KW-0067">ATP-binding</keyword>
<dbReference type="Gene3D" id="3.40.50.300">
    <property type="entry name" value="P-loop containing nucleotide triphosphate hydrolases"/>
    <property type="match status" value="1"/>
</dbReference>
<dbReference type="CDD" id="cd02037">
    <property type="entry name" value="Mrp_NBP35"/>
    <property type="match status" value="1"/>
</dbReference>
<keyword evidence="3 9" id="KW-0378">Hydrolase</keyword>
<keyword evidence="6 9" id="KW-0411">Iron-sulfur</keyword>
<dbReference type="HAMAP" id="MF_02040">
    <property type="entry name" value="Mrp_NBP35"/>
    <property type="match status" value="1"/>
</dbReference>
<comment type="similarity">
    <text evidence="9">Belongs to the Mrp/NBP35 ATP-binding proteins family.</text>
</comment>
<dbReference type="Pfam" id="PF10609">
    <property type="entry name" value="ParA"/>
    <property type="match status" value="1"/>
</dbReference>
<dbReference type="GeneID" id="7018518"/>
<dbReference type="KEGG" id="ton:TON_1483"/>
<dbReference type="GO" id="GO:0046872">
    <property type="term" value="F:metal ion binding"/>
    <property type="evidence" value="ECO:0007669"/>
    <property type="project" value="UniProtKB-KW"/>
</dbReference>
<reference evidence="10 11" key="1">
    <citation type="journal article" date="2008" name="J. Bacteriol.">
        <title>The complete genome sequence of Thermococcus onnurineus NA1 reveals a mixed heterotrophic and carboxydotrophic metabolism.</title>
        <authorList>
            <person name="Lee H.S."/>
            <person name="Kang S.G."/>
            <person name="Bae S.S."/>
            <person name="Lim J.K."/>
            <person name="Cho Y."/>
            <person name="Kim Y.J."/>
            <person name="Jeon J.H."/>
            <person name="Cha S.S."/>
            <person name="Kwon K.K."/>
            <person name="Kim H.T."/>
            <person name="Park C.J."/>
            <person name="Lee H.W."/>
            <person name="Kim S.I."/>
            <person name="Chun J."/>
            <person name="Colwell R.R."/>
            <person name="Kim S.J."/>
            <person name="Lee J.H."/>
        </authorList>
    </citation>
    <scope>NUCLEOTIDE SEQUENCE [LARGE SCALE GENOMIC DNA]</scope>
    <source>
        <strain evidence="10 11">NA1</strain>
    </source>
</reference>
<dbReference type="GO" id="GO:0051539">
    <property type="term" value="F:4 iron, 4 sulfur cluster binding"/>
    <property type="evidence" value="ECO:0007669"/>
    <property type="project" value="TreeGrafter"/>
</dbReference>
<evidence type="ECO:0000256" key="6">
    <source>
        <dbReference type="ARBA" id="ARBA00023014"/>
    </source>
</evidence>
<evidence type="ECO:0000256" key="9">
    <source>
        <dbReference type="HAMAP-Rule" id="MF_02040"/>
    </source>
</evidence>
<dbReference type="InterPro" id="IPR027417">
    <property type="entry name" value="P-loop_NTPase"/>
</dbReference>
<evidence type="ECO:0000256" key="4">
    <source>
        <dbReference type="ARBA" id="ARBA00022840"/>
    </source>
</evidence>
<accession>B6YY10</accession>
<dbReference type="AlphaFoldDB" id="B6YY10"/>
<feature type="binding site" evidence="9">
    <location>
        <begin position="39"/>
        <end position="46"/>
    </location>
    <ligand>
        <name>ATP</name>
        <dbReference type="ChEBI" id="CHEBI:30616"/>
    </ligand>
</feature>
<dbReference type="PANTHER" id="PTHR42961:SF2">
    <property type="entry name" value="IRON-SULFUR PROTEIN NUBPL"/>
    <property type="match status" value="1"/>
</dbReference>
<dbReference type="InterPro" id="IPR000808">
    <property type="entry name" value="Mrp-like_CS"/>
</dbReference>
<dbReference type="HOGENOM" id="CLU_024839_0_1_2"/>
<organism evidence="10 11">
    <name type="scientific">Thermococcus onnurineus (strain NA1)</name>
    <dbReference type="NCBI Taxonomy" id="523850"/>
    <lineage>
        <taxon>Archaea</taxon>
        <taxon>Methanobacteriati</taxon>
        <taxon>Methanobacteriota</taxon>
        <taxon>Thermococci</taxon>
        <taxon>Thermococcales</taxon>
        <taxon>Thermococcaceae</taxon>
        <taxon>Thermococcus</taxon>
    </lineage>
</organism>
<dbReference type="eggNOG" id="arCOG00585">
    <property type="taxonomic scope" value="Archaea"/>
</dbReference>
<dbReference type="FunFam" id="3.40.50.300:FF:001119">
    <property type="entry name" value="Iron-sulfur cluster carrier protein"/>
    <property type="match status" value="1"/>
</dbReference>
<dbReference type="GO" id="GO:0016887">
    <property type="term" value="F:ATP hydrolysis activity"/>
    <property type="evidence" value="ECO:0007669"/>
    <property type="project" value="UniProtKB-UniRule"/>
</dbReference>
<evidence type="ECO:0000256" key="2">
    <source>
        <dbReference type="ARBA" id="ARBA00022741"/>
    </source>
</evidence>
<dbReference type="InterPro" id="IPR044304">
    <property type="entry name" value="NUBPL-like"/>
</dbReference>
<dbReference type="STRING" id="523850.TON_1483"/>
<dbReference type="InterPro" id="IPR033756">
    <property type="entry name" value="YlxH/NBP35"/>
</dbReference>
<evidence type="ECO:0000256" key="3">
    <source>
        <dbReference type="ARBA" id="ARBA00022801"/>
    </source>
</evidence>
<comment type="subunit">
    <text evidence="9">Homodimer.</text>
</comment>
<evidence type="ECO:0000313" key="10">
    <source>
        <dbReference type="EMBL" id="ACJ16973.1"/>
    </source>
</evidence>
<dbReference type="RefSeq" id="WP_012572445.1">
    <property type="nucleotide sequence ID" value="NC_011529.1"/>
</dbReference>
<evidence type="ECO:0000256" key="1">
    <source>
        <dbReference type="ARBA" id="ARBA00022723"/>
    </source>
</evidence>
<keyword evidence="5 9" id="KW-0408">Iron</keyword>
<comment type="function">
    <text evidence="7 9">Binds and transfers iron-sulfur (Fe-S) clusters to target apoproteins. Can hydrolyze ATP.</text>
</comment>
<evidence type="ECO:0000256" key="5">
    <source>
        <dbReference type="ARBA" id="ARBA00023004"/>
    </source>
</evidence>
<keyword evidence="11" id="KW-1185">Reference proteome</keyword>
<keyword evidence="1 9" id="KW-0479">Metal-binding</keyword>
<name>B6YY10_THEON</name>
<dbReference type="PROSITE" id="PS01215">
    <property type="entry name" value="MRP"/>
    <property type="match status" value="1"/>
</dbReference>
<dbReference type="OrthoDB" id="8297at2157"/>